<reference evidence="2 3" key="1">
    <citation type="submission" date="2024-06" db="EMBL/GenBank/DDBJ databases">
        <authorList>
            <person name="Kaempfer P."/>
            <person name="Viver T."/>
        </authorList>
    </citation>
    <scope>NUCLEOTIDE SEQUENCE [LARGE SCALE GENOMIC DNA]</scope>
    <source>
        <strain evidence="2 3">ST-75</strain>
    </source>
</reference>
<gene>
    <name evidence="2" type="ORF">ABS768_13770</name>
</gene>
<feature type="chain" id="PRO_5047385562" description="Lipoprotein" evidence="1">
    <location>
        <begin position="21"/>
        <end position="242"/>
    </location>
</feature>
<proteinExistence type="predicted"/>
<dbReference type="PROSITE" id="PS51257">
    <property type="entry name" value="PROKAR_LIPOPROTEIN"/>
    <property type="match status" value="1"/>
</dbReference>
<comment type="caution">
    <text evidence="2">The sequence shown here is derived from an EMBL/GenBank/DDBJ whole genome shotgun (WGS) entry which is preliminary data.</text>
</comment>
<organism evidence="2 3">
    <name type="scientific">Flavobacterium rhizophilum</name>
    <dbReference type="NCBI Taxonomy" id="3163296"/>
    <lineage>
        <taxon>Bacteria</taxon>
        <taxon>Pseudomonadati</taxon>
        <taxon>Bacteroidota</taxon>
        <taxon>Flavobacteriia</taxon>
        <taxon>Flavobacteriales</taxon>
        <taxon>Flavobacteriaceae</taxon>
        <taxon>Flavobacterium</taxon>
    </lineage>
</organism>
<protein>
    <recommendedName>
        <fullName evidence="4">Lipoprotein</fullName>
    </recommendedName>
</protein>
<evidence type="ECO:0008006" key="4">
    <source>
        <dbReference type="Google" id="ProtNLM"/>
    </source>
</evidence>
<keyword evidence="1" id="KW-0732">Signal</keyword>
<keyword evidence="3" id="KW-1185">Reference proteome</keyword>
<feature type="signal peptide" evidence="1">
    <location>
        <begin position="1"/>
        <end position="20"/>
    </location>
</feature>
<evidence type="ECO:0000313" key="3">
    <source>
        <dbReference type="Proteomes" id="UP001629059"/>
    </source>
</evidence>
<dbReference type="RefSeq" id="WP_408075529.1">
    <property type="nucleotide sequence ID" value="NZ_JBELQB010000010.1"/>
</dbReference>
<dbReference type="EMBL" id="JBELQB010000010">
    <property type="protein sequence ID" value="MFL9838577.1"/>
    <property type="molecule type" value="Genomic_DNA"/>
</dbReference>
<sequence length="242" mass="27921">MKKLSLLLFTTLLLSSCASKIVDIALKKTGVLDSKVTLKTLTYKDKVIVFAEMMHLGKVEFYKDVKSKIDSLENEGYFVFYEGLYLKKSDRVIKENDTINYLKFRKILNLDPLLEYSNVKPLSEYVSKYDLIDQPDYADLGLTPENSQSVDLPVTVLINEFEKEKGSVILNDCDYKTPLGSENYTCETVNSEDKKFFLKEIVENKRNINLVDKIKTTTKKKILILYGKKHYTPVEKLLKEHS</sequence>
<evidence type="ECO:0000313" key="2">
    <source>
        <dbReference type="EMBL" id="MFL9838577.1"/>
    </source>
</evidence>
<dbReference type="Proteomes" id="UP001629059">
    <property type="component" value="Unassembled WGS sequence"/>
</dbReference>
<name>A0ABW8YFU4_9FLAO</name>
<evidence type="ECO:0000256" key="1">
    <source>
        <dbReference type="SAM" id="SignalP"/>
    </source>
</evidence>
<accession>A0ABW8YFU4</accession>